<evidence type="ECO:0000256" key="1">
    <source>
        <dbReference type="ARBA" id="ARBA00004123"/>
    </source>
</evidence>
<keyword evidence="4" id="KW-0804">Transcription</keyword>
<sequence>MPSIEVDIDTDDQNDLGDIEADETARHEFQNDYLLDKFRSQMLPSFPFMHLPDTITAQTLETEWPVLFSAVVFVASASAGKGGRGRIMKRLICESLLDFDHTPTNMKRIGLLLAILTYLTWGYDHIFYNDSMPRLTTQAVSLATEIIQSDYADSGSLMEPAAQLFGHDRLRDASATTRHDFLLDRRRAILGCFVLNSAVSTYFGRINTFQWTTQMEESLAAIRANKDCPSDGEFSLLIRLQLVGEKASQVLLRQKMKHQNSIGEAATSPGIVSLMSLRSELQGLGSALPPQVADRRMVMAQVYSTESQLGKITHAISSTVPVMTNQFERMLASMSAGESTVDDTSKTKTARSDQIINLWQCLQSSRNCVLALLDWESGKFCHMSFLQWSQLAQSVAFLHHLTHTIEDQGWDRETVRARVHMPEILDCIIKKLQSVTETSEPGDCGNTVSHLIQKMIELRTSVTDHDTKQHTTQREADAAWERLQTNEGGRGASPCDVTRLDDTFRRTRGPFDYVFE</sequence>
<comment type="caution">
    <text evidence="6">The sequence shown here is derived from an EMBL/GenBank/DDBJ whole genome shotgun (WGS) entry which is preliminary data.</text>
</comment>
<dbReference type="PANTHER" id="PTHR31845">
    <property type="entry name" value="FINGER DOMAIN PROTEIN, PUTATIVE-RELATED"/>
    <property type="match status" value="1"/>
</dbReference>
<dbReference type="STRING" id="1081108.A0A168HK08"/>
<keyword evidence="2" id="KW-0805">Transcription regulation</keyword>
<comment type="subcellular location">
    <subcellularLocation>
        <location evidence="1">Nucleus</location>
    </subcellularLocation>
</comment>
<protein>
    <recommendedName>
        <fullName evidence="8">Fungal transcriptional regulatory protein</fullName>
    </recommendedName>
</protein>
<evidence type="ECO:0000313" key="6">
    <source>
        <dbReference type="EMBL" id="OAA77879.1"/>
    </source>
</evidence>
<dbReference type="AlphaFoldDB" id="A0A168HK08"/>
<evidence type="ECO:0000256" key="3">
    <source>
        <dbReference type="ARBA" id="ARBA00023125"/>
    </source>
</evidence>
<dbReference type="Proteomes" id="UP000076881">
    <property type="component" value="Unassembled WGS sequence"/>
</dbReference>
<dbReference type="GO" id="GO:0000976">
    <property type="term" value="F:transcription cis-regulatory region binding"/>
    <property type="evidence" value="ECO:0007669"/>
    <property type="project" value="TreeGrafter"/>
</dbReference>
<dbReference type="OrthoDB" id="1600564at2759"/>
<reference evidence="6 7" key="1">
    <citation type="journal article" date="2016" name="Genome Biol. Evol.">
        <title>Divergent and convergent evolution of fungal pathogenicity.</title>
        <authorList>
            <person name="Shang Y."/>
            <person name="Xiao G."/>
            <person name="Zheng P."/>
            <person name="Cen K."/>
            <person name="Zhan S."/>
            <person name="Wang C."/>
        </authorList>
    </citation>
    <scope>NUCLEOTIDE SEQUENCE [LARGE SCALE GENOMIC DNA]</scope>
    <source>
        <strain evidence="6 7">RCEF 1005</strain>
    </source>
</reference>
<keyword evidence="3" id="KW-0238">DNA-binding</keyword>
<dbReference type="InterPro" id="IPR051089">
    <property type="entry name" value="prtT"/>
</dbReference>
<evidence type="ECO:0000313" key="7">
    <source>
        <dbReference type="Proteomes" id="UP000076881"/>
    </source>
</evidence>
<evidence type="ECO:0000256" key="4">
    <source>
        <dbReference type="ARBA" id="ARBA00023163"/>
    </source>
</evidence>
<keyword evidence="5" id="KW-0539">Nucleus</keyword>
<name>A0A168HK08_CORDF</name>
<evidence type="ECO:0008006" key="8">
    <source>
        <dbReference type="Google" id="ProtNLM"/>
    </source>
</evidence>
<organism evidence="6 7">
    <name type="scientific">Akanthomyces lecanii RCEF 1005</name>
    <dbReference type="NCBI Taxonomy" id="1081108"/>
    <lineage>
        <taxon>Eukaryota</taxon>
        <taxon>Fungi</taxon>
        <taxon>Dikarya</taxon>
        <taxon>Ascomycota</taxon>
        <taxon>Pezizomycotina</taxon>
        <taxon>Sordariomycetes</taxon>
        <taxon>Hypocreomycetidae</taxon>
        <taxon>Hypocreales</taxon>
        <taxon>Cordycipitaceae</taxon>
        <taxon>Akanthomyces</taxon>
        <taxon>Cordyceps confragosa</taxon>
    </lineage>
</organism>
<dbReference type="GO" id="GO:0005634">
    <property type="term" value="C:nucleus"/>
    <property type="evidence" value="ECO:0007669"/>
    <property type="project" value="UniProtKB-SubCell"/>
</dbReference>
<evidence type="ECO:0000256" key="5">
    <source>
        <dbReference type="ARBA" id="ARBA00023242"/>
    </source>
</evidence>
<dbReference type="PANTHER" id="PTHR31845:SF18">
    <property type="entry name" value="ZN(II)2CYS6 TRANSCRIPTION FACTOR (EUROFUNG)"/>
    <property type="match status" value="1"/>
</dbReference>
<dbReference type="CDD" id="cd12148">
    <property type="entry name" value="fungal_TF_MHR"/>
    <property type="match status" value="1"/>
</dbReference>
<dbReference type="EMBL" id="AZHF01000003">
    <property type="protein sequence ID" value="OAA77879.1"/>
    <property type="molecule type" value="Genomic_DNA"/>
</dbReference>
<gene>
    <name evidence="6" type="ORF">LEL_04702</name>
</gene>
<proteinExistence type="predicted"/>
<evidence type="ECO:0000256" key="2">
    <source>
        <dbReference type="ARBA" id="ARBA00023015"/>
    </source>
</evidence>
<dbReference type="GO" id="GO:0000981">
    <property type="term" value="F:DNA-binding transcription factor activity, RNA polymerase II-specific"/>
    <property type="evidence" value="ECO:0007669"/>
    <property type="project" value="TreeGrafter"/>
</dbReference>
<keyword evidence="7" id="KW-1185">Reference proteome</keyword>
<accession>A0A168HK08</accession>